<evidence type="ECO:0000256" key="2">
    <source>
        <dbReference type="ARBA" id="ARBA00034727"/>
    </source>
</evidence>
<proteinExistence type="inferred from homology"/>
<dbReference type="SMART" id="SM00593">
    <property type="entry name" value="RUN"/>
    <property type="match status" value="1"/>
</dbReference>
<name>A0A0L0FB91_9EUKA</name>
<dbReference type="InterPro" id="IPR037213">
    <property type="entry name" value="Run_dom_sf"/>
</dbReference>
<evidence type="ECO:0000313" key="6">
    <source>
        <dbReference type="Proteomes" id="UP000054560"/>
    </source>
</evidence>
<evidence type="ECO:0000256" key="1">
    <source>
        <dbReference type="ARBA" id="ARBA00023054"/>
    </source>
</evidence>
<protein>
    <recommendedName>
        <fullName evidence="4">RUN domain-containing protein</fullName>
    </recommendedName>
</protein>
<keyword evidence="6" id="KW-1185">Reference proteome</keyword>
<dbReference type="eggNOG" id="KOG4381">
    <property type="taxonomic scope" value="Eukaryota"/>
</dbReference>
<gene>
    <name evidence="5" type="ORF">SARC_13438</name>
</gene>
<dbReference type="Proteomes" id="UP000054560">
    <property type="component" value="Unassembled WGS sequence"/>
</dbReference>
<dbReference type="EMBL" id="KQ244885">
    <property type="protein sequence ID" value="KNC74004.1"/>
    <property type="molecule type" value="Genomic_DNA"/>
</dbReference>
<accession>A0A0L0FB91</accession>
<dbReference type="GeneID" id="25913942"/>
<dbReference type="Pfam" id="PF02759">
    <property type="entry name" value="RUN"/>
    <property type="match status" value="1"/>
</dbReference>
<dbReference type="InterPro" id="IPR047340">
    <property type="entry name" value="RUNDC3A_B"/>
</dbReference>
<evidence type="ECO:0000256" key="3">
    <source>
        <dbReference type="SAM" id="MobiDB-lite"/>
    </source>
</evidence>
<feature type="non-terminal residue" evidence="5">
    <location>
        <position position="266"/>
    </location>
</feature>
<evidence type="ECO:0000313" key="5">
    <source>
        <dbReference type="EMBL" id="KNC74004.1"/>
    </source>
</evidence>
<dbReference type="STRING" id="667725.A0A0L0FB91"/>
<organism evidence="5 6">
    <name type="scientific">Sphaeroforma arctica JP610</name>
    <dbReference type="NCBI Taxonomy" id="667725"/>
    <lineage>
        <taxon>Eukaryota</taxon>
        <taxon>Ichthyosporea</taxon>
        <taxon>Ichthyophonida</taxon>
        <taxon>Sphaeroforma</taxon>
    </lineage>
</organism>
<dbReference type="CDD" id="cd17671">
    <property type="entry name" value="RUN"/>
    <property type="match status" value="1"/>
</dbReference>
<evidence type="ECO:0000259" key="4">
    <source>
        <dbReference type="PROSITE" id="PS50826"/>
    </source>
</evidence>
<dbReference type="PANTHER" id="PTHR46251">
    <property type="entry name" value="RUN DOMAIN-CONTAINING 3 PROTEIN RUNDC3"/>
    <property type="match status" value="1"/>
</dbReference>
<dbReference type="OrthoDB" id="10029904at2759"/>
<dbReference type="AlphaFoldDB" id="A0A0L0FB91"/>
<feature type="compositionally biased region" description="Polar residues" evidence="3">
    <location>
        <begin position="249"/>
        <end position="266"/>
    </location>
</feature>
<reference evidence="5 6" key="1">
    <citation type="submission" date="2011-02" db="EMBL/GenBank/DDBJ databases">
        <title>The Genome Sequence of Sphaeroforma arctica JP610.</title>
        <authorList>
            <consortium name="The Broad Institute Genome Sequencing Platform"/>
            <person name="Russ C."/>
            <person name="Cuomo C."/>
            <person name="Young S.K."/>
            <person name="Zeng Q."/>
            <person name="Gargeya S."/>
            <person name="Alvarado L."/>
            <person name="Berlin A."/>
            <person name="Chapman S.B."/>
            <person name="Chen Z."/>
            <person name="Freedman E."/>
            <person name="Gellesch M."/>
            <person name="Goldberg J."/>
            <person name="Griggs A."/>
            <person name="Gujja S."/>
            <person name="Heilman E."/>
            <person name="Heiman D."/>
            <person name="Howarth C."/>
            <person name="Mehta T."/>
            <person name="Neiman D."/>
            <person name="Pearson M."/>
            <person name="Roberts A."/>
            <person name="Saif S."/>
            <person name="Shea T."/>
            <person name="Shenoy N."/>
            <person name="Sisk P."/>
            <person name="Stolte C."/>
            <person name="Sykes S."/>
            <person name="White J."/>
            <person name="Yandava C."/>
            <person name="Burger G."/>
            <person name="Gray M.W."/>
            <person name="Holland P.W.H."/>
            <person name="King N."/>
            <person name="Lang F.B.F."/>
            <person name="Roger A.J."/>
            <person name="Ruiz-Trillo I."/>
            <person name="Haas B."/>
            <person name="Nusbaum C."/>
            <person name="Birren B."/>
        </authorList>
    </citation>
    <scope>NUCLEOTIDE SEQUENCE [LARGE SCALE GENOMIC DNA]</scope>
    <source>
        <strain evidence="5 6">JP610</strain>
    </source>
</reference>
<sequence>MTSQFVAYAVEDSDVLLWTLCDIIENCLSHGIKTDRERNKGRWFGYSDTGSQVTPFFDWIVRCDTKVDALRECCTEINMMEDLVTPHGKGRAWMRKALMEKRLGEYVNACVYDDVETIRNYYMESALVLNPQIETFLSAVEKLKVLDFNLVLRGVGKVLSYPRRLPTIDYCKYIKAAQAGPQPEVRRKKSTTFSAESLVRPQLSPKPGLTFAPSPKKTISRKSTTSGILLRKTPRSPNGGSADDLQGIMRSTSQLSMRTKIPSLTK</sequence>
<feature type="domain" description="RUN" evidence="4">
    <location>
        <begin position="11"/>
        <end position="155"/>
    </location>
</feature>
<keyword evidence="1" id="KW-0175">Coiled coil</keyword>
<dbReference type="Gene3D" id="1.20.58.900">
    <property type="match status" value="1"/>
</dbReference>
<dbReference type="InterPro" id="IPR004012">
    <property type="entry name" value="Run_dom"/>
</dbReference>
<comment type="similarity">
    <text evidence="2">Belongs to the RUNDC3 family.</text>
</comment>
<dbReference type="PANTHER" id="PTHR46251:SF3">
    <property type="entry name" value="RUN DOMAIN-CONTAINING PROTEIN"/>
    <property type="match status" value="1"/>
</dbReference>
<dbReference type="SUPFAM" id="SSF140741">
    <property type="entry name" value="RUN domain-like"/>
    <property type="match status" value="1"/>
</dbReference>
<feature type="region of interest" description="Disordered" evidence="3">
    <location>
        <begin position="204"/>
        <end position="266"/>
    </location>
</feature>
<dbReference type="PROSITE" id="PS50826">
    <property type="entry name" value="RUN"/>
    <property type="match status" value="1"/>
</dbReference>
<dbReference type="RefSeq" id="XP_014147906.1">
    <property type="nucleotide sequence ID" value="XM_014292431.1"/>
</dbReference>